<dbReference type="Gene3D" id="3.40.50.2300">
    <property type="match status" value="1"/>
</dbReference>
<keyword evidence="5" id="KW-1185">Reference proteome</keyword>
<dbReference type="EMBL" id="FOLG01000002">
    <property type="protein sequence ID" value="SFC07100.1"/>
    <property type="molecule type" value="Genomic_DNA"/>
</dbReference>
<dbReference type="InterPro" id="IPR001789">
    <property type="entry name" value="Sig_transdc_resp-reg_receiver"/>
</dbReference>
<dbReference type="SMART" id="SM00448">
    <property type="entry name" value="REC"/>
    <property type="match status" value="1"/>
</dbReference>
<dbReference type="PROSITE" id="PS50110">
    <property type="entry name" value="RESPONSE_REGULATORY"/>
    <property type="match status" value="1"/>
</dbReference>
<organism evidence="4 5">
    <name type="scientific">Tropicimonas isoalkanivorans</name>
    <dbReference type="NCBI Taxonomy" id="441112"/>
    <lineage>
        <taxon>Bacteria</taxon>
        <taxon>Pseudomonadati</taxon>
        <taxon>Pseudomonadota</taxon>
        <taxon>Alphaproteobacteria</taxon>
        <taxon>Rhodobacterales</taxon>
        <taxon>Roseobacteraceae</taxon>
        <taxon>Tropicimonas</taxon>
    </lineage>
</organism>
<feature type="modified residue" description="4-aspartylphosphate" evidence="2">
    <location>
        <position position="51"/>
    </location>
</feature>
<evidence type="ECO:0000313" key="4">
    <source>
        <dbReference type="EMBL" id="SFC07100.1"/>
    </source>
</evidence>
<protein>
    <submittedName>
        <fullName evidence="4">Response regulator receiver domain-containing protein</fullName>
    </submittedName>
</protein>
<dbReference type="STRING" id="441112.SAMN04488094_102435"/>
<name>A0A1I1GDC6_9RHOB</name>
<evidence type="ECO:0000259" key="3">
    <source>
        <dbReference type="PROSITE" id="PS50110"/>
    </source>
</evidence>
<keyword evidence="1 2" id="KW-0597">Phosphoprotein</keyword>
<dbReference type="SUPFAM" id="SSF52172">
    <property type="entry name" value="CheY-like"/>
    <property type="match status" value="1"/>
</dbReference>
<dbReference type="InterPro" id="IPR050595">
    <property type="entry name" value="Bact_response_regulator"/>
</dbReference>
<dbReference type="Pfam" id="PF00072">
    <property type="entry name" value="Response_reg"/>
    <property type="match status" value="1"/>
</dbReference>
<reference evidence="4 5" key="1">
    <citation type="submission" date="2016-10" db="EMBL/GenBank/DDBJ databases">
        <authorList>
            <person name="de Groot N.N."/>
        </authorList>
    </citation>
    <scope>NUCLEOTIDE SEQUENCE [LARGE SCALE GENOMIC DNA]</scope>
    <source>
        <strain evidence="4 5">DSM 19548</strain>
    </source>
</reference>
<sequence length="137" mass="14750">MKVLVVQDDPNVQALWARSLAAMDHDVHLSDTETAALDALQRVGFDLVLMDLCMGGKQTLGVATLATYRNPRCKVVVVSGSAVYSEKKLFAMSPAVAAALHKPVNIEDLISVCERLTPGWRAGTNSTRSSGACEFRC</sequence>
<dbReference type="InterPro" id="IPR011006">
    <property type="entry name" value="CheY-like_superfamily"/>
</dbReference>
<feature type="domain" description="Response regulatory" evidence="3">
    <location>
        <begin position="2"/>
        <end position="117"/>
    </location>
</feature>
<accession>A0A1I1GDC6</accession>
<dbReference type="PANTHER" id="PTHR44591:SF23">
    <property type="entry name" value="CHEY SUBFAMILY"/>
    <property type="match status" value="1"/>
</dbReference>
<dbReference type="PANTHER" id="PTHR44591">
    <property type="entry name" value="STRESS RESPONSE REGULATOR PROTEIN 1"/>
    <property type="match status" value="1"/>
</dbReference>
<dbReference type="Proteomes" id="UP000198728">
    <property type="component" value="Unassembled WGS sequence"/>
</dbReference>
<dbReference type="OrthoDB" id="7874292at2"/>
<evidence type="ECO:0000256" key="2">
    <source>
        <dbReference type="PROSITE-ProRule" id="PRU00169"/>
    </source>
</evidence>
<dbReference type="GO" id="GO:0000160">
    <property type="term" value="P:phosphorelay signal transduction system"/>
    <property type="evidence" value="ECO:0007669"/>
    <property type="project" value="InterPro"/>
</dbReference>
<dbReference type="RefSeq" id="WP_093359783.1">
    <property type="nucleotide sequence ID" value="NZ_FOLG01000002.1"/>
</dbReference>
<proteinExistence type="predicted"/>
<gene>
    <name evidence="4" type="ORF">SAMN04488094_102435</name>
</gene>
<dbReference type="CDD" id="cd00156">
    <property type="entry name" value="REC"/>
    <property type="match status" value="1"/>
</dbReference>
<evidence type="ECO:0000313" key="5">
    <source>
        <dbReference type="Proteomes" id="UP000198728"/>
    </source>
</evidence>
<evidence type="ECO:0000256" key="1">
    <source>
        <dbReference type="ARBA" id="ARBA00022553"/>
    </source>
</evidence>
<dbReference type="AlphaFoldDB" id="A0A1I1GDC6"/>